<protein>
    <submittedName>
        <fullName evidence="2">Putative zinc ribbon domain-containing protein</fullName>
    </submittedName>
</protein>
<feature type="domain" description="Putative zinc ribbon" evidence="1">
    <location>
        <begin position="3"/>
        <end position="77"/>
    </location>
</feature>
<dbReference type="STRING" id="258515.SAMN05192585_11214"/>
<dbReference type="Pfam" id="PF12674">
    <property type="entry name" value="Zn_ribbon_2"/>
    <property type="match status" value="1"/>
</dbReference>
<dbReference type="EMBL" id="FNID01000012">
    <property type="protein sequence ID" value="SDN13780.1"/>
    <property type="molecule type" value="Genomic_DNA"/>
</dbReference>
<accession>A0A1G9YXD6</accession>
<evidence type="ECO:0000313" key="3">
    <source>
        <dbReference type="Proteomes" id="UP000199182"/>
    </source>
</evidence>
<dbReference type="AlphaFoldDB" id="A0A1G9YXD6"/>
<organism evidence="2 3">
    <name type="scientific">Acetanaerobacterium elongatum</name>
    <dbReference type="NCBI Taxonomy" id="258515"/>
    <lineage>
        <taxon>Bacteria</taxon>
        <taxon>Bacillati</taxon>
        <taxon>Bacillota</taxon>
        <taxon>Clostridia</taxon>
        <taxon>Eubacteriales</taxon>
        <taxon>Oscillospiraceae</taxon>
        <taxon>Acetanaerobacterium</taxon>
    </lineage>
</organism>
<evidence type="ECO:0000259" key="1">
    <source>
        <dbReference type="Pfam" id="PF12674"/>
    </source>
</evidence>
<dbReference type="RefSeq" id="WP_092639395.1">
    <property type="nucleotide sequence ID" value="NZ_FNID01000012.1"/>
</dbReference>
<sequence length="85" mass="9584">MKTCIACGMPMTKAADFAMGDETKDYCVYCAREDGSMQSYPEKLEGTVHFLMKTQGLDEKAARGVAMRTLARLPAWKDRVEEREI</sequence>
<reference evidence="2 3" key="1">
    <citation type="submission" date="2016-10" db="EMBL/GenBank/DDBJ databases">
        <authorList>
            <person name="de Groot N.N."/>
        </authorList>
    </citation>
    <scope>NUCLEOTIDE SEQUENCE [LARGE SCALE GENOMIC DNA]</scope>
    <source>
        <strain evidence="2 3">CGMCC 1.5012</strain>
    </source>
</reference>
<evidence type="ECO:0000313" key="2">
    <source>
        <dbReference type="EMBL" id="SDN13780.1"/>
    </source>
</evidence>
<dbReference type="Proteomes" id="UP000199182">
    <property type="component" value="Unassembled WGS sequence"/>
</dbReference>
<proteinExistence type="predicted"/>
<dbReference type="InterPro" id="IPR025868">
    <property type="entry name" value="Zn_ribbon_dom_put"/>
</dbReference>
<gene>
    <name evidence="2" type="ORF">SAMN05192585_11214</name>
</gene>
<dbReference type="OrthoDB" id="9801008at2"/>
<name>A0A1G9YXD6_9FIRM</name>
<keyword evidence="3" id="KW-1185">Reference proteome</keyword>